<dbReference type="EMBL" id="CAXDID020000295">
    <property type="protein sequence ID" value="CAL6072379.1"/>
    <property type="molecule type" value="Genomic_DNA"/>
</dbReference>
<organism evidence="1 2">
    <name type="scientific">Hexamita inflata</name>
    <dbReference type="NCBI Taxonomy" id="28002"/>
    <lineage>
        <taxon>Eukaryota</taxon>
        <taxon>Metamonada</taxon>
        <taxon>Diplomonadida</taxon>
        <taxon>Hexamitidae</taxon>
        <taxon>Hexamitinae</taxon>
        <taxon>Hexamita</taxon>
    </lineage>
</organism>
<gene>
    <name evidence="1" type="ORF">HINF_LOCUS55595</name>
</gene>
<accession>A0ABP1L0S7</accession>
<evidence type="ECO:0000313" key="1">
    <source>
        <dbReference type="EMBL" id="CAL6072379.1"/>
    </source>
</evidence>
<proteinExistence type="predicted"/>
<reference evidence="1 2" key="1">
    <citation type="submission" date="2024-07" db="EMBL/GenBank/DDBJ databases">
        <authorList>
            <person name="Akdeniz Z."/>
        </authorList>
    </citation>
    <scope>NUCLEOTIDE SEQUENCE [LARGE SCALE GENOMIC DNA]</scope>
</reference>
<name>A0ABP1L0S7_9EUKA</name>
<keyword evidence="2" id="KW-1185">Reference proteome</keyword>
<evidence type="ECO:0000313" key="2">
    <source>
        <dbReference type="Proteomes" id="UP001642409"/>
    </source>
</evidence>
<dbReference type="Proteomes" id="UP001642409">
    <property type="component" value="Unassembled WGS sequence"/>
</dbReference>
<protein>
    <submittedName>
        <fullName evidence="1">Uncharacterized protein</fullName>
    </submittedName>
</protein>
<sequence>MLAILYVQCSIEVKSFKQCFSPASTIVGNRLIRTIYLNLLPNPLMTLIPTDNMCQVLNGKTSSVVMKMHSPLNGVVLVPATGPAISFQYLHNQNISVSYTFDTLADYDLTLDATFGGYTVLLDGEYTVDGSVADIFHTLSNQTSCFSTNYFSFSLIDNWFSFDVEPVFCDVPVFTPYFEYQIDKKWARLPIHEIDPANEFANGNEYSTSKTDFLTIKRYLLSPFQALEASKYSPAELEILQEFIDVFKTDKMINVRLSLDYPIKSNIGSITSVSFYTFSRNQLNCYDSMNIRSTLNENNLLFQTGFKGQIGCLEIPETNPNYLLAQNIKKNWFKAKLDIVVDHKSINAYFYYDKIMTIQEFLTNPYVSFDIEQEELKEIMDDKSITDESIQLFIEIQDQNGDYLLDFNTPYIKLVRTCVNKIVVHQKKNYISIVSWMKTDLRCTSKPNLDTSLHLSAVLTDNNVTTLQQLYKSQLVIDYKENFNEVILYAISR</sequence>
<comment type="caution">
    <text evidence="1">The sequence shown here is derived from an EMBL/GenBank/DDBJ whole genome shotgun (WGS) entry which is preliminary data.</text>
</comment>